<name>A0A1V4JEW3_PATFA</name>
<feature type="region of interest" description="Disordered" evidence="1">
    <location>
        <begin position="68"/>
        <end position="121"/>
    </location>
</feature>
<protein>
    <submittedName>
        <fullName evidence="2">Uncharacterized protein</fullName>
    </submittedName>
</protein>
<organism evidence="2 3">
    <name type="scientific">Patagioenas fasciata monilis</name>
    <dbReference type="NCBI Taxonomy" id="372326"/>
    <lineage>
        <taxon>Eukaryota</taxon>
        <taxon>Metazoa</taxon>
        <taxon>Chordata</taxon>
        <taxon>Craniata</taxon>
        <taxon>Vertebrata</taxon>
        <taxon>Euteleostomi</taxon>
        <taxon>Archelosauria</taxon>
        <taxon>Archosauria</taxon>
        <taxon>Dinosauria</taxon>
        <taxon>Saurischia</taxon>
        <taxon>Theropoda</taxon>
        <taxon>Coelurosauria</taxon>
        <taxon>Aves</taxon>
        <taxon>Neognathae</taxon>
        <taxon>Neoaves</taxon>
        <taxon>Columbimorphae</taxon>
        <taxon>Columbiformes</taxon>
        <taxon>Columbidae</taxon>
        <taxon>Patagioenas</taxon>
    </lineage>
</organism>
<proteinExistence type="predicted"/>
<comment type="caution">
    <text evidence="2">The sequence shown here is derived from an EMBL/GenBank/DDBJ whole genome shotgun (WGS) entry which is preliminary data.</text>
</comment>
<sequence>MGLNPARCCRLRYLHPQHPEIQIEFSPLLRIARWWGGGRRFPPTSIFRGITRLAALLHRLPDGGTTAGLLQGLEPSLPASLHPRSQPSAPTPRLREHRQHRGPWDTSLHPIPGALQPQPHR</sequence>
<dbReference type="AlphaFoldDB" id="A0A1V4JEW3"/>
<dbReference type="EMBL" id="LSYS01007730">
    <property type="protein sequence ID" value="OPJ70758.1"/>
    <property type="molecule type" value="Genomic_DNA"/>
</dbReference>
<reference evidence="2 3" key="1">
    <citation type="submission" date="2016-02" db="EMBL/GenBank/DDBJ databases">
        <title>Band-tailed pigeon sequencing and assembly.</title>
        <authorList>
            <person name="Soares A.E."/>
            <person name="Novak B.J."/>
            <person name="Rice E.S."/>
            <person name="O'Connell B."/>
            <person name="Chang D."/>
            <person name="Weber S."/>
            <person name="Shapiro B."/>
        </authorList>
    </citation>
    <scope>NUCLEOTIDE SEQUENCE [LARGE SCALE GENOMIC DNA]</scope>
    <source>
        <strain evidence="2">BTP2013</strain>
        <tissue evidence="2">Blood</tissue>
    </source>
</reference>
<keyword evidence="3" id="KW-1185">Reference proteome</keyword>
<dbReference type="Proteomes" id="UP000190648">
    <property type="component" value="Unassembled WGS sequence"/>
</dbReference>
<evidence type="ECO:0000256" key="1">
    <source>
        <dbReference type="SAM" id="MobiDB-lite"/>
    </source>
</evidence>
<gene>
    <name evidence="2" type="ORF">AV530_008600</name>
</gene>
<evidence type="ECO:0000313" key="2">
    <source>
        <dbReference type="EMBL" id="OPJ70758.1"/>
    </source>
</evidence>
<accession>A0A1V4JEW3</accession>
<evidence type="ECO:0000313" key="3">
    <source>
        <dbReference type="Proteomes" id="UP000190648"/>
    </source>
</evidence>